<keyword evidence="5" id="KW-0812">Transmembrane</keyword>
<evidence type="ECO:0000256" key="5">
    <source>
        <dbReference type="SAM" id="Phobius"/>
    </source>
</evidence>
<dbReference type="Gene3D" id="1.10.287.950">
    <property type="entry name" value="Methyl-accepting chemotaxis protein"/>
    <property type="match status" value="1"/>
</dbReference>
<dbReference type="GO" id="GO:0007165">
    <property type="term" value="P:signal transduction"/>
    <property type="evidence" value="ECO:0007669"/>
    <property type="project" value="UniProtKB-KW"/>
</dbReference>
<dbReference type="PANTHER" id="PTHR32089">
    <property type="entry name" value="METHYL-ACCEPTING CHEMOTAXIS PROTEIN MCPB"/>
    <property type="match status" value="1"/>
</dbReference>
<dbReference type="CDD" id="cd06225">
    <property type="entry name" value="HAMP"/>
    <property type="match status" value="1"/>
</dbReference>
<keyword evidence="9" id="KW-1185">Reference proteome</keyword>
<gene>
    <name evidence="8" type="ORF">HNQ80_003333</name>
</gene>
<dbReference type="SMART" id="SM00283">
    <property type="entry name" value="MA"/>
    <property type="match status" value="1"/>
</dbReference>
<dbReference type="RefSeq" id="WP_184311716.1">
    <property type="nucleotide sequence ID" value="NZ_JACHEN010000021.1"/>
</dbReference>
<comment type="caution">
    <text evidence="8">The sequence shown here is derived from an EMBL/GenBank/DDBJ whole genome shotgun (WGS) entry which is preliminary data.</text>
</comment>
<dbReference type="InterPro" id="IPR004089">
    <property type="entry name" value="MCPsignal_dom"/>
</dbReference>
<dbReference type="Pfam" id="PF00672">
    <property type="entry name" value="HAMP"/>
    <property type="match status" value="1"/>
</dbReference>
<dbReference type="Pfam" id="PF00015">
    <property type="entry name" value="MCPsignal"/>
    <property type="match status" value="1"/>
</dbReference>
<evidence type="ECO:0000313" key="8">
    <source>
        <dbReference type="EMBL" id="MBB6217214.1"/>
    </source>
</evidence>
<feature type="domain" description="HAMP" evidence="7">
    <location>
        <begin position="176"/>
        <end position="228"/>
    </location>
</feature>
<evidence type="ECO:0000259" key="7">
    <source>
        <dbReference type="PROSITE" id="PS50885"/>
    </source>
</evidence>
<dbReference type="PROSITE" id="PS50885">
    <property type="entry name" value="HAMP"/>
    <property type="match status" value="1"/>
</dbReference>
<protein>
    <submittedName>
        <fullName evidence="8">Methyl-accepting chemotaxis protein</fullName>
    </submittedName>
</protein>
<dbReference type="Gene3D" id="3.30.450.20">
    <property type="entry name" value="PAS domain"/>
    <property type="match status" value="1"/>
</dbReference>
<dbReference type="Gene3D" id="6.10.340.10">
    <property type="match status" value="1"/>
</dbReference>
<evidence type="ECO:0000256" key="3">
    <source>
        <dbReference type="PROSITE-ProRule" id="PRU00284"/>
    </source>
</evidence>
<dbReference type="SUPFAM" id="SSF58104">
    <property type="entry name" value="Methyl-accepting chemotaxis protein (MCP) signaling domain"/>
    <property type="match status" value="1"/>
</dbReference>
<sequence>MKLRNKILLPILLIMMIGIGTLGISNYLNAKNLIMNQLYTQTANELKTVVMMQEKHKVDIEDIVDTMKVGKLGYPYIVDEKGIIIVHPDKSTVGLNLNDYEWGKEILTKKNGSLNYVFKEAERYTVFQEVNGHIAVIAVPIDEFVRPLNALRLQMLLILAGAILLSAVVITLVIHRLAIKPLNQLVNVMGQAGEGHLGVRVDIQSKDEIGQLSQSFNKMIESIKQLVSNAKEITIKLEEASELIAASTEEVSASTVEVSKTVEEIASGASSQAAETGDCLEITNDLAHMIAAATDKLNKTVENTIEMREKNEMGLRTIQELESRFHENTNASMDVAASVGELAEKSKSIGIIIETIRSIADQTNLLALNAAIEAARAGEQGRGFAVVADEIRKLAEQSAKATGEIQNIIGAIVEVITNTNETIDGTRVIIENANVSLGQTKIVFDSIKSSTDEVVSQIHLLDQDIQSIDGAKNSVLSAIENISSVSQQTAAATQEISASAEDQTASMEEIASAIQEMNTMVGDLSDKIKIFKL</sequence>
<evidence type="ECO:0000256" key="4">
    <source>
        <dbReference type="SAM" id="Coils"/>
    </source>
</evidence>
<dbReference type="GO" id="GO:0016020">
    <property type="term" value="C:membrane"/>
    <property type="evidence" value="ECO:0007669"/>
    <property type="project" value="InterPro"/>
</dbReference>
<dbReference type="InterPro" id="IPR003660">
    <property type="entry name" value="HAMP_dom"/>
</dbReference>
<dbReference type="SMART" id="SM00304">
    <property type="entry name" value="HAMP"/>
    <property type="match status" value="2"/>
</dbReference>
<dbReference type="AlphaFoldDB" id="A0A841KU29"/>
<name>A0A841KU29_9FIRM</name>
<evidence type="ECO:0000259" key="6">
    <source>
        <dbReference type="PROSITE" id="PS50111"/>
    </source>
</evidence>
<feature type="transmembrane region" description="Helical" evidence="5">
    <location>
        <begin position="153"/>
        <end position="174"/>
    </location>
</feature>
<dbReference type="EMBL" id="JACHEN010000021">
    <property type="protein sequence ID" value="MBB6217214.1"/>
    <property type="molecule type" value="Genomic_DNA"/>
</dbReference>
<dbReference type="Proteomes" id="UP000579281">
    <property type="component" value="Unassembled WGS sequence"/>
</dbReference>
<keyword evidence="5" id="KW-1133">Transmembrane helix</keyword>
<dbReference type="CDD" id="cd12912">
    <property type="entry name" value="PDC2_MCP_like"/>
    <property type="match status" value="1"/>
</dbReference>
<feature type="transmembrane region" description="Helical" evidence="5">
    <location>
        <begin position="7"/>
        <end position="28"/>
    </location>
</feature>
<keyword evidence="4" id="KW-0175">Coiled coil</keyword>
<feature type="coiled-coil region" evidence="4">
    <location>
        <begin position="223"/>
        <end position="250"/>
    </location>
</feature>
<evidence type="ECO:0000256" key="2">
    <source>
        <dbReference type="ARBA" id="ARBA00029447"/>
    </source>
</evidence>
<keyword evidence="5" id="KW-0472">Membrane</keyword>
<comment type="similarity">
    <text evidence="2">Belongs to the methyl-accepting chemotaxis (MCP) protein family.</text>
</comment>
<organism evidence="8 9">
    <name type="scientific">Anaerosolibacter carboniphilus</name>
    <dbReference type="NCBI Taxonomy" id="1417629"/>
    <lineage>
        <taxon>Bacteria</taxon>
        <taxon>Bacillati</taxon>
        <taxon>Bacillota</taxon>
        <taxon>Clostridia</taxon>
        <taxon>Peptostreptococcales</taxon>
        <taxon>Thermotaleaceae</taxon>
        <taxon>Anaerosolibacter</taxon>
    </lineage>
</organism>
<accession>A0A841KU29</accession>
<dbReference type="PANTHER" id="PTHR32089:SF112">
    <property type="entry name" value="LYSOZYME-LIKE PROTEIN-RELATED"/>
    <property type="match status" value="1"/>
</dbReference>
<dbReference type="PROSITE" id="PS50111">
    <property type="entry name" value="CHEMOTAXIS_TRANSDUC_2"/>
    <property type="match status" value="1"/>
</dbReference>
<reference evidence="8 9" key="1">
    <citation type="submission" date="2020-08" db="EMBL/GenBank/DDBJ databases">
        <title>Genomic Encyclopedia of Type Strains, Phase IV (KMG-IV): sequencing the most valuable type-strain genomes for metagenomic binning, comparative biology and taxonomic classification.</title>
        <authorList>
            <person name="Goeker M."/>
        </authorList>
    </citation>
    <scope>NUCLEOTIDE SEQUENCE [LARGE SCALE GENOMIC DNA]</scope>
    <source>
        <strain evidence="8 9">DSM 103526</strain>
    </source>
</reference>
<evidence type="ECO:0000256" key="1">
    <source>
        <dbReference type="ARBA" id="ARBA00023224"/>
    </source>
</evidence>
<evidence type="ECO:0000313" key="9">
    <source>
        <dbReference type="Proteomes" id="UP000579281"/>
    </source>
</evidence>
<proteinExistence type="inferred from homology"/>
<feature type="domain" description="Methyl-accepting transducer" evidence="6">
    <location>
        <begin position="247"/>
        <end position="504"/>
    </location>
</feature>
<keyword evidence="1 3" id="KW-0807">Transducer</keyword>